<evidence type="ECO:0000313" key="2">
    <source>
        <dbReference type="Proteomes" id="UP000223891"/>
    </source>
</evidence>
<organism evidence="1 2">
    <name type="scientific">Pectobacterium phage vB_PcaM_CBB</name>
    <dbReference type="NCBI Taxonomy" id="2772511"/>
    <lineage>
        <taxon>Viruses</taxon>
        <taxon>Duplodnaviria</taxon>
        <taxon>Heunggongvirae</taxon>
        <taxon>Uroviricota</taxon>
        <taxon>Caudoviricetes</taxon>
        <taxon>Mimasvirus</taxon>
        <taxon>Mimasvirus CBB</taxon>
    </lineage>
</organism>
<reference evidence="2" key="1">
    <citation type="submission" date="2016-01" db="EMBL/GenBank/DDBJ databases">
        <title>Isolation and Characterization of Enterobacteria phage CBB.</title>
        <authorList>
            <person name="Buttimer C.T.H."/>
            <person name="Hendrix H."/>
            <person name="Alexandre H."/>
            <person name="O'Mahony J."/>
            <person name="Lavigne R."/>
            <person name="Coffey A."/>
        </authorList>
    </citation>
    <scope>NUCLEOTIDE SEQUENCE [LARGE SCALE GENOMIC DNA]</scope>
</reference>
<proteinExistence type="predicted"/>
<dbReference type="Proteomes" id="UP000223891">
    <property type="component" value="Segment"/>
</dbReference>
<keyword evidence="2" id="KW-1185">Reference proteome</keyword>
<evidence type="ECO:0000313" key="1">
    <source>
        <dbReference type="EMBL" id="AMM43971.1"/>
    </source>
</evidence>
<accession>A0A1L2CVC0</accession>
<dbReference type="EMBL" id="KU574722">
    <property type="protein sequence ID" value="AMM43971.1"/>
    <property type="molecule type" value="Genomic_DNA"/>
</dbReference>
<gene>
    <name evidence="1" type="ORF">CBB_408</name>
</gene>
<sequence>MCRVVDEDGKVHFPDHANISADTWKHLFPEETVIQELMRKDMTFHMAKSEDFESIWNDPLAPTLYLTAWAEILANCTMFGGQDSTSFKIKKKKLIQAGKKYLNSLPK</sequence>
<protein>
    <submittedName>
        <fullName evidence="1">Uncharacterized protein</fullName>
    </submittedName>
</protein>
<name>A0A1L2CVC0_9CAUD</name>